<protein>
    <submittedName>
        <fullName evidence="1">Uncharacterized protein</fullName>
    </submittedName>
</protein>
<sequence>MTPQGSGNPDYPILSFIKELSGKLIERRRRRDRISQQTLAGSIGRSDRWVRELEGGAGTSALEDHIRCAHALRMSTIHVTIPLLAMEHNMATPHELLLQDDLWQLEQELLEVIVRHQSAAVARLAAQGGAPRRTDR</sequence>
<keyword evidence="2" id="KW-1185">Reference proteome</keyword>
<reference evidence="1 2" key="1">
    <citation type="submission" date="2015-11" db="EMBL/GenBank/DDBJ databases">
        <title>A Two-component Flavoprotein Monooxygenase System MeaXY Responsible for para-Hydroxylation of 2-Methyl-6-ethylaniline and 2,6-Diethylaniline in Sphingobium baderi DE-13.</title>
        <authorList>
            <person name="Cheng M."/>
            <person name="Meng Q."/>
            <person name="Yang Y."/>
            <person name="Chu C."/>
            <person name="Yan X."/>
            <person name="He J."/>
            <person name="Li S."/>
        </authorList>
    </citation>
    <scope>NUCLEOTIDE SEQUENCE [LARGE SCALE GENOMIC DNA]</scope>
    <source>
        <strain evidence="1 2">DE-13</strain>
    </source>
</reference>
<dbReference type="STRING" id="1332080.ATN00_07075"/>
<proteinExistence type="predicted"/>
<dbReference type="RefSeq" id="WP_062063493.1">
    <property type="nucleotide sequence ID" value="NZ_CP013264.1"/>
</dbReference>
<evidence type="ECO:0000313" key="2">
    <source>
        <dbReference type="Proteomes" id="UP000056968"/>
    </source>
</evidence>
<dbReference type="KEGG" id="sbd:ATN00_07075"/>
<dbReference type="SUPFAM" id="SSF47413">
    <property type="entry name" value="lambda repressor-like DNA-binding domains"/>
    <property type="match status" value="1"/>
</dbReference>
<gene>
    <name evidence="1" type="ORF">ATN00_07075</name>
</gene>
<accession>A0A0S3EXF0</accession>
<dbReference type="AlphaFoldDB" id="A0A0S3EXF0"/>
<name>A0A0S3EXF0_9SPHN</name>
<organism evidence="1 2">
    <name type="scientific">Sphingobium baderi</name>
    <dbReference type="NCBI Taxonomy" id="1332080"/>
    <lineage>
        <taxon>Bacteria</taxon>
        <taxon>Pseudomonadati</taxon>
        <taxon>Pseudomonadota</taxon>
        <taxon>Alphaproteobacteria</taxon>
        <taxon>Sphingomonadales</taxon>
        <taxon>Sphingomonadaceae</taxon>
        <taxon>Sphingobium</taxon>
    </lineage>
</organism>
<evidence type="ECO:0000313" key="1">
    <source>
        <dbReference type="EMBL" id="ALR20102.1"/>
    </source>
</evidence>
<dbReference type="EMBL" id="CP013264">
    <property type="protein sequence ID" value="ALR20102.1"/>
    <property type="molecule type" value="Genomic_DNA"/>
</dbReference>
<dbReference type="Gene3D" id="1.10.260.40">
    <property type="entry name" value="lambda repressor-like DNA-binding domains"/>
    <property type="match status" value="1"/>
</dbReference>
<dbReference type="GO" id="GO:0003677">
    <property type="term" value="F:DNA binding"/>
    <property type="evidence" value="ECO:0007669"/>
    <property type="project" value="InterPro"/>
</dbReference>
<dbReference type="InterPro" id="IPR010982">
    <property type="entry name" value="Lambda_DNA-bd_dom_sf"/>
</dbReference>
<dbReference type="Proteomes" id="UP000056968">
    <property type="component" value="Chromosome"/>
</dbReference>